<protein>
    <recommendedName>
        <fullName evidence="2">Exo-alpha-sialidase</fullName>
    </recommendedName>
</protein>
<dbReference type="AlphaFoldDB" id="X1G9S1"/>
<dbReference type="Gene3D" id="2.130.10.10">
    <property type="entry name" value="YVTN repeat-like/Quinoprotein amine dehydrogenase"/>
    <property type="match status" value="1"/>
</dbReference>
<name>X1G9S1_9ZZZZ</name>
<dbReference type="CDD" id="cd15482">
    <property type="entry name" value="Sialidase_non-viral"/>
    <property type="match status" value="1"/>
</dbReference>
<evidence type="ECO:0008006" key="2">
    <source>
        <dbReference type="Google" id="ProtNLM"/>
    </source>
</evidence>
<feature type="non-terminal residue" evidence="1">
    <location>
        <position position="1"/>
    </location>
</feature>
<proteinExistence type="predicted"/>
<organism evidence="1">
    <name type="scientific">marine sediment metagenome</name>
    <dbReference type="NCBI Taxonomy" id="412755"/>
    <lineage>
        <taxon>unclassified sequences</taxon>
        <taxon>metagenomes</taxon>
        <taxon>ecological metagenomes</taxon>
    </lineage>
</organism>
<dbReference type="EMBL" id="BARU01024903">
    <property type="protein sequence ID" value="GAH54666.1"/>
    <property type="molecule type" value="Genomic_DNA"/>
</dbReference>
<sequence>SPNYGASWSVHEIYMGNAYNAGNLSIGILQGATPHPPGDVIYATVNHYAGGRTYIYYSTDAGDTWTYGAHTGTTLATARCHVDPTDQAIVYQGGIEPGDFPMRLFRSPSYGDFWWNISDSEKLAILISPYPANLWIDPTDHHFLRVLQDNHIWTSPDSGATWQDWGPTQIHVARHTALWENPSRLYLARHTSGAFPPPGPLNHVIFVSDTHGIYMEGKAGEHPYFEDGGGDSIPYDCGGLCLQGMMLFPPY</sequence>
<dbReference type="InterPro" id="IPR015943">
    <property type="entry name" value="WD40/YVTN_repeat-like_dom_sf"/>
</dbReference>
<reference evidence="1" key="1">
    <citation type="journal article" date="2014" name="Front. Microbiol.">
        <title>High frequency of phylogenetically diverse reductive dehalogenase-homologous genes in deep subseafloor sedimentary metagenomes.</title>
        <authorList>
            <person name="Kawai M."/>
            <person name="Futagami T."/>
            <person name="Toyoda A."/>
            <person name="Takaki Y."/>
            <person name="Nishi S."/>
            <person name="Hori S."/>
            <person name="Arai W."/>
            <person name="Tsubouchi T."/>
            <person name="Morono Y."/>
            <person name="Uchiyama I."/>
            <person name="Ito T."/>
            <person name="Fujiyama A."/>
            <person name="Inagaki F."/>
            <person name="Takami H."/>
        </authorList>
    </citation>
    <scope>NUCLEOTIDE SEQUENCE</scope>
    <source>
        <strain evidence="1">Expedition CK06-06</strain>
    </source>
</reference>
<gene>
    <name evidence="1" type="ORF">S03H2_40195</name>
</gene>
<comment type="caution">
    <text evidence="1">The sequence shown here is derived from an EMBL/GenBank/DDBJ whole genome shotgun (WGS) entry which is preliminary data.</text>
</comment>
<evidence type="ECO:0000313" key="1">
    <source>
        <dbReference type="EMBL" id="GAH54666.1"/>
    </source>
</evidence>
<dbReference type="SUPFAM" id="SSF110296">
    <property type="entry name" value="Oligoxyloglucan reducing end-specific cellobiohydrolase"/>
    <property type="match status" value="1"/>
</dbReference>
<accession>X1G9S1</accession>